<dbReference type="SUPFAM" id="SSF49899">
    <property type="entry name" value="Concanavalin A-like lectins/glucanases"/>
    <property type="match status" value="2"/>
</dbReference>
<comment type="caution">
    <text evidence="2">The sequence shown here is derived from an EMBL/GenBank/DDBJ whole genome shotgun (WGS) entry which is preliminary data.</text>
</comment>
<dbReference type="SMART" id="SM00137">
    <property type="entry name" value="MAM"/>
    <property type="match status" value="2"/>
</dbReference>
<evidence type="ECO:0000259" key="1">
    <source>
        <dbReference type="PROSITE" id="PS50060"/>
    </source>
</evidence>
<dbReference type="CDD" id="cd06263">
    <property type="entry name" value="MAM"/>
    <property type="match status" value="2"/>
</dbReference>
<dbReference type="AlphaFoldDB" id="A0AAV4BKA1"/>
<proteinExistence type="predicted"/>
<name>A0AAV4BKA1_9GAST</name>
<dbReference type="InterPro" id="IPR051560">
    <property type="entry name" value="MAM_domain-containing"/>
</dbReference>
<dbReference type="Gene3D" id="2.60.120.200">
    <property type="match status" value="2"/>
</dbReference>
<accession>A0AAV4BKA1</accession>
<dbReference type="PANTHER" id="PTHR23282">
    <property type="entry name" value="APICAL ENDOSOMAL GLYCOPROTEIN PRECURSOR"/>
    <property type="match status" value="1"/>
</dbReference>
<dbReference type="PANTHER" id="PTHR23282:SF101">
    <property type="entry name" value="MAM DOMAIN-CONTAINING PROTEIN"/>
    <property type="match status" value="1"/>
</dbReference>
<evidence type="ECO:0000313" key="3">
    <source>
        <dbReference type="Proteomes" id="UP000735302"/>
    </source>
</evidence>
<feature type="domain" description="MAM" evidence="1">
    <location>
        <begin position="1"/>
        <end position="157"/>
    </location>
</feature>
<feature type="non-terminal residue" evidence="2">
    <location>
        <position position="1"/>
    </location>
</feature>
<dbReference type="Proteomes" id="UP000735302">
    <property type="component" value="Unassembled WGS sequence"/>
</dbReference>
<dbReference type="Pfam" id="PF00629">
    <property type="entry name" value="MAM"/>
    <property type="match status" value="2"/>
</dbReference>
<keyword evidence="3" id="KW-1185">Reference proteome</keyword>
<gene>
    <name evidence="2" type="ORF">PoB_005024600</name>
</gene>
<dbReference type="InterPro" id="IPR000998">
    <property type="entry name" value="MAM_dom"/>
</dbReference>
<feature type="domain" description="MAM" evidence="1">
    <location>
        <begin position="159"/>
        <end position="330"/>
    </location>
</feature>
<organism evidence="2 3">
    <name type="scientific">Plakobranchus ocellatus</name>
    <dbReference type="NCBI Taxonomy" id="259542"/>
    <lineage>
        <taxon>Eukaryota</taxon>
        <taxon>Metazoa</taxon>
        <taxon>Spiralia</taxon>
        <taxon>Lophotrochozoa</taxon>
        <taxon>Mollusca</taxon>
        <taxon>Gastropoda</taxon>
        <taxon>Heterobranchia</taxon>
        <taxon>Euthyneura</taxon>
        <taxon>Panpulmonata</taxon>
        <taxon>Sacoglossa</taxon>
        <taxon>Placobranchoidea</taxon>
        <taxon>Plakobranchidae</taxon>
        <taxon>Plakobranchus</taxon>
    </lineage>
</organism>
<dbReference type="GO" id="GO:0016020">
    <property type="term" value="C:membrane"/>
    <property type="evidence" value="ECO:0007669"/>
    <property type="project" value="InterPro"/>
</dbReference>
<reference evidence="2 3" key="1">
    <citation type="journal article" date="2021" name="Elife">
        <title>Chloroplast acquisition without the gene transfer in kleptoplastic sea slugs, Plakobranchus ocellatus.</title>
        <authorList>
            <person name="Maeda T."/>
            <person name="Takahashi S."/>
            <person name="Yoshida T."/>
            <person name="Shimamura S."/>
            <person name="Takaki Y."/>
            <person name="Nagai Y."/>
            <person name="Toyoda A."/>
            <person name="Suzuki Y."/>
            <person name="Arimoto A."/>
            <person name="Ishii H."/>
            <person name="Satoh N."/>
            <person name="Nishiyama T."/>
            <person name="Hasebe M."/>
            <person name="Maruyama T."/>
            <person name="Minagawa J."/>
            <person name="Obokata J."/>
            <person name="Shigenobu S."/>
        </authorList>
    </citation>
    <scope>NUCLEOTIDE SEQUENCE [LARGE SCALE GENOMIC DNA]</scope>
</reference>
<sequence>DLCDFENGDICGYKKARGSWIKRRATYIENLTGLSADRSTRTKWGSYIYVDTQTDNVQKSPELVSPVFPATSGRCLQFFYHVKHPVQGTAALDVYLRDEEKHSYLLGRFSGMDGQSWLMAQAMLISSTPYQIVFDAEYKTSIVSLDDIKITNTMCANAYDCDFEYGLCSWRTDLDDAGNLDWQVKSGYLPEGEKGPHKDVTLNTQYGRYILLQGVDPAKPGDTAVLTSQEMNMGSCLIFYYSMMADGTGSLSVNLTTPGEDSVPQTLWSRSGGQGDFPVWRQARVDIPVKRTLKDSLKDFQLHLIGTVGTRIGADIAVDEISVHYNPCSDGWLNRFLVCSAKRILLCRSPKYNHRE</sequence>
<evidence type="ECO:0000313" key="2">
    <source>
        <dbReference type="EMBL" id="GFO23741.1"/>
    </source>
</evidence>
<dbReference type="PROSITE" id="PS50060">
    <property type="entry name" value="MAM_2"/>
    <property type="match status" value="2"/>
</dbReference>
<dbReference type="EMBL" id="BLXT01005526">
    <property type="protein sequence ID" value="GFO23741.1"/>
    <property type="molecule type" value="Genomic_DNA"/>
</dbReference>
<protein>
    <submittedName>
        <fullName evidence="2">MAM and LDL-receptor class a domain-containing protein 1-like</fullName>
    </submittedName>
</protein>
<dbReference type="InterPro" id="IPR013320">
    <property type="entry name" value="ConA-like_dom_sf"/>
</dbReference>